<organism evidence="1 2">
    <name type="scientific">Amycolatopsis rifamycinica</name>
    <dbReference type="NCBI Taxonomy" id="287986"/>
    <lineage>
        <taxon>Bacteria</taxon>
        <taxon>Bacillati</taxon>
        <taxon>Actinomycetota</taxon>
        <taxon>Actinomycetes</taxon>
        <taxon>Pseudonocardiales</taxon>
        <taxon>Pseudonocardiaceae</taxon>
        <taxon>Amycolatopsis</taxon>
    </lineage>
</organism>
<dbReference type="RefSeq" id="WP_043776300.1">
    <property type="nucleotide sequence ID" value="NZ_JMQI01000006.1"/>
</dbReference>
<evidence type="ECO:0000313" key="2">
    <source>
        <dbReference type="Proteomes" id="UP000027345"/>
    </source>
</evidence>
<dbReference type="InterPro" id="IPR036983">
    <property type="entry name" value="AIM24_sf"/>
</dbReference>
<dbReference type="AlphaFoldDB" id="A0A066UH60"/>
<dbReference type="STRING" id="287986.DV20_03240"/>
<proteinExistence type="predicted"/>
<dbReference type="InterPro" id="IPR002838">
    <property type="entry name" value="AIM24"/>
</dbReference>
<dbReference type="eggNOG" id="COG2013">
    <property type="taxonomic scope" value="Bacteria"/>
</dbReference>
<dbReference type="Pfam" id="PF01987">
    <property type="entry name" value="AIM24"/>
    <property type="match status" value="1"/>
</dbReference>
<evidence type="ECO:0000313" key="1">
    <source>
        <dbReference type="EMBL" id="KDN23514.1"/>
    </source>
</evidence>
<protein>
    <recommendedName>
        <fullName evidence="3">AIM24 family protein</fullName>
    </recommendedName>
</protein>
<dbReference type="OrthoDB" id="9779518at2"/>
<accession>A0A066UH60</accession>
<dbReference type="EMBL" id="JMQI01000006">
    <property type="protein sequence ID" value="KDN23514.1"/>
    <property type="molecule type" value="Genomic_DNA"/>
</dbReference>
<dbReference type="Gene3D" id="3.60.160.10">
    <property type="entry name" value="Mitochondrial biogenesis AIM24"/>
    <property type="match status" value="1"/>
</dbReference>
<keyword evidence="2" id="KW-1185">Reference proteome</keyword>
<sequence>MRVQTRHTPGFGVARVLLDPGEAVRAAPETLLASRFGVTEAPAGRGGVRAGKSAMAVYTAPSDGGWIDFAPLRPGDVYPLDVGGGTGWSVHRDAVLVRPSSVRHDTGWAPLQQLFGADSGFLEHYSGTGPLVLAAPGPVDAFELGQGELVTVRPDYLLAYPDTIQCRLRALDPGGPQSLRTGEGLAVDFAGPGTVLVHARNRRLSGS</sequence>
<comment type="caution">
    <text evidence="1">The sequence shown here is derived from an EMBL/GenBank/DDBJ whole genome shotgun (WGS) entry which is preliminary data.</text>
</comment>
<dbReference type="SUPFAM" id="SSF51219">
    <property type="entry name" value="TRAP-like"/>
    <property type="match status" value="1"/>
</dbReference>
<evidence type="ECO:0008006" key="3">
    <source>
        <dbReference type="Google" id="ProtNLM"/>
    </source>
</evidence>
<dbReference type="Proteomes" id="UP000027345">
    <property type="component" value="Unassembled WGS sequence"/>
</dbReference>
<gene>
    <name evidence="1" type="ORF">DV20_03240</name>
</gene>
<dbReference type="InterPro" id="IPR016031">
    <property type="entry name" value="Trp_RNA-bd_attenuator-like_dom"/>
</dbReference>
<name>A0A066UH60_9PSEU</name>
<reference evidence="1 2" key="1">
    <citation type="submission" date="2014-05" db="EMBL/GenBank/DDBJ databases">
        <title>Draft genome sequence of Amycolatopsis rifamycinica DSM 46095.</title>
        <authorList>
            <person name="Lal R."/>
            <person name="Saxena A."/>
            <person name="Kumari R."/>
            <person name="Mukherjee U."/>
            <person name="Singh P."/>
            <person name="Sangwan N."/>
            <person name="Mahato N.K."/>
        </authorList>
    </citation>
    <scope>NUCLEOTIDE SEQUENCE [LARGE SCALE GENOMIC DNA]</scope>
    <source>
        <strain evidence="1 2">DSM 46095</strain>
    </source>
</reference>